<keyword evidence="3" id="KW-0804">Transcription</keyword>
<dbReference type="RefSeq" id="WP_338609610.1">
    <property type="nucleotide sequence ID" value="NZ_CP146275.1"/>
</dbReference>
<dbReference type="SUPFAM" id="SSF55136">
    <property type="entry name" value="Probable bacterial effector-binding domain"/>
    <property type="match status" value="1"/>
</dbReference>
<dbReference type="InterPro" id="IPR010499">
    <property type="entry name" value="AraC_E-bd"/>
</dbReference>
<dbReference type="Gene3D" id="3.20.80.10">
    <property type="entry name" value="Regulatory factor, effector binding domain"/>
    <property type="match status" value="1"/>
</dbReference>
<dbReference type="PRINTS" id="PR00032">
    <property type="entry name" value="HTHARAC"/>
</dbReference>
<keyword evidence="2" id="KW-0238">DNA-binding</keyword>
<organism evidence="5 6">
    <name type="scientific">Pelagibacterium nitratireducens</name>
    <dbReference type="NCBI Taxonomy" id="1046114"/>
    <lineage>
        <taxon>Bacteria</taxon>
        <taxon>Pseudomonadati</taxon>
        <taxon>Pseudomonadota</taxon>
        <taxon>Alphaproteobacteria</taxon>
        <taxon>Hyphomicrobiales</taxon>
        <taxon>Devosiaceae</taxon>
        <taxon>Pelagibacterium</taxon>
    </lineage>
</organism>
<dbReference type="EMBL" id="CP146275">
    <property type="protein sequence ID" value="WWT33865.1"/>
    <property type="molecule type" value="Genomic_DNA"/>
</dbReference>
<dbReference type="SMART" id="SM00342">
    <property type="entry name" value="HTH_ARAC"/>
    <property type="match status" value="1"/>
</dbReference>
<evidence type="ECO:0000313" key="6">
    <source>
        <dbReference type="Proteomes" id="UP001369958"/>
    </source>
</evidence>
<dbReference type="SMART" id="SM00871">
    <property type="entry name" value="AraC_E_bind"/>
    <property type="match status" value="1"/>
</dbReference>
<keyword evidence="6" id="KW-1185">Reference proteome</keyword>
<evidence type="ECO:0000256" key="1">
    <source>
        <dbReference type="ARBA" id="ARBA00023015"/>
    </source>
</evidence>
<dbReference type="Pfam" id="PF12833">
    <property type="entry name" value="HTH_18"/>
    <property type="match status" value="1"/>
</dbReference>
<dbReference type="InterPro" id="IPR050908">
    <property type="entry name" value="SmbC-like"/>
</dbReference>
<accession>A0ABZ2I8M4</accession>
<feature type="domain" description="HTH araC/xylS-type" evidence="4">
    <location>
        <begin position="15"/>
        <end position="113"/>
    </location>
</feature>
<evidence type="ECO:0000256" key="2">
    <source>
        <dbReference type="ARBA" id="ARBA00023125"/>
    </source>
</evidence>
<dbReference type="PANTHER" id="PTHR40055">
    <property type="entry name" value="TRANSCRIPTIONAL REGULATOR YGIV-RELATED"/>
    <property type="match status" value="1"/>
</dbReference>
<keyword evidence="1" id="KW-0805">Transcription regulation</keyword>
<dbReference type="InterPro" id="IPR011256">
    <property type="entry name" value="Reg_factor_effector_dom_sf"/>
</dbReference>
<dbReference type="InterPro" id="IPR009057">
    <property type="entry name" value="Homeodomain-like_sf"/>
</dbReference>
<protein>
    <submittedName>
        <fullName evidence="5">AraC family transcriptional regulator</fullName>
    </submittedName>
</protein>
<dbReference type="PROSITE" id="PS01124">
    <property type="entry name" value="HTH_ARAC_FAMILY_2"/>
    <property type="match status" value="1"/>
</dbReference>
<dbReference type="InterPro" id="IPR018060">
    <property type="entry name" value="HTH_AraC"/>
</dbReference>
<dbReference type="Pfam" id="PF06445">
    <property type="entry name" value="GyrI-like"/>
    <property type="match status" value="1"/>
</dbReference>
<dbReference type="InterPro" id="IPR020449">
    <property type="entry name" value="Tscrpt_reg_AraC-type_HTH"/>
</dbReference>
<dbReference type="PANTHER" id="PTHR40055:SF1">
    <property type="entry name" value="TRANSCRIPTIONAL REGULATOR YGIV-RELATED"/>
    <property type="match status" value="1"/>
</dbReference>
<evidence type="ECO:0000259" key="4">
    <source>
        <dbReference type="PROSITE" id="PS01124"/>
    </source>
</evidence>
<dbReference type="SUPFAM" id="SSF46689">
    <property type="entry name" value="Homeodomain-like"/>
    <property type="match status" value="2"/>
</dbReference>
<reference evidence="5 6" key="1">
    <citation type="submission" date="2024-02" db="EMBL/GenBank/DDBJ databases">
        <title>Complete genome sequence of Pelagibacterium nitratireducens ZH15.</title>
        <authorList>
            <person name="Zhao L.H."/>
        </authorList>
    </citation>
    <scope>NUCLEOTIDE SEQUENCE [LARGE SCALE GENOMIC DNA]</scope>
    <source>
        <strain evidence="5 6">ZH15</strain>
    </source>
</reference>
<sequence length="286" mass="31645">MAKDQTQARYFDRLNRVDDYIFAHLEDEISFDRLAEIACLSPYHWSRIYSAMRGETIVATVRRLRLQRAADRLANSAADIGEIAGRAGYGSTETFGRAFRAVFDMSPAAYREAGSHAAFTRANGAADADGFAVELVTLGERRCAGIDHIGSYMEIDHAMGRLFSELAVRQALPAAPEMIGVFFDDPDLGPEKELRSRACLPIGEGVAIDPPMVPTTLRGGLYVRLHYTGPYADMRGAYRWLLGTWLPGSGHEPDDAPIFEVYLDDPRVVPQSQLRTDIHLPLKAVP</sequence>
<dbReference type="InterPro" id="IPR029442">
    <property type="entry name" value="GyrI-like"/>
</dbReference>
<evidence type="ECO:0000256" key="3">
    <source>
        <dbReference type="ARBA" id="ARBA00023163"/>
    </source>
</evidence>
<evidence type="ECO:0000313" key="5">
    <source>
        <dbReference type="EMBL" id="WWT33865.1"/>
    </source>
</evidence>
<name>A0ABZ2I8M4_9HYPH</name>
<dbReference type="Gene3D" id="1.10.10.60">
    <property type="entry name" value="Homeodomain-like"/>
    <property type="match status" value="1"/>
</dbReference>
<gene>
    <name evidence="5" type="ORF">V6617_05245</name>
</gene>
<proteinExistence type="predicted"/>
<dbReference type="Proteomes" id="UP001369958">
    <property type="component" value="Chromosome"/>
</dbReference>